<gene>
    <name evidence="1" type="ORF">DdX_10130</name>
</gene>
<organism evidence="1 2">
    <name type="scientific">Ditylenchus destructor</name>
    <dbReference type="NCBI Taxonomy" id="166010"/>
    <lineage>
        <taxon>Eukaryota</taxon>
        <taxon>Metazoa</taxon>
        <taxon>Ecdysozoa</taxon>
        <taxon>Nematoda</taxon>
        <taxon>Chromadorea</taxon>
        <taxon>Rhabditida</taxon>
        <taxon>Tylenchina</taxon>
        <taxon>Tylenchomorpha</taxon>
        <taxon>Sphaerularioidea</taxon>
        <taxon>Anguinidae</taxon>
        <taxon>Anguininae</taxon>
        <taxon>Ditylenchus</taxon>
    </lineage>
</organism>
<dbReference type="Proteomes" id="UP001201812">
    <property type="component" value="Unassembled WGS sequence"/>
</dbReference>
<accession>A0AAD4N1S7</accession>
<comment type="caution">
    <text evidence="1">The sequence shown here is derived from an EMBL/GenBank/DDBJ whole genome shotgun (WGS) entry which is preliminary data.</text>
</comment>
<dbReference type="SUPFAM" id="SSF81382">
    <property type="entry name" value="Skp1 dimerisation domain-like"/>
    <property type="match status" value="1"/>
</dbReference>
<proteinExistence type="predicted"/>
<evidence type="ECO:0000313" key="1">
    <source>
        <dbReference type="EMBL" id="KAI1711668.1"/>
    </source>
</evidence>
<protein>
    <submittedName>
        <fullName evidence="1">Uncharacterized protein</fullName>
    </submittedName>
</protein>
<dbReference type="Gene3D" id="3.30.710.10">
    <property type="entry name" value="Potassium Channel Kv1.1, Chain A"/>
    <property type="match status" value="1"/>
</dbReference>
<dbReference type="AlphaFoldDB" id="A0AAD4N1S7"/>
<dbReference type="GO" id="GO:0006511">
    <property type="term" value="P:ubiquitin-dependent protein catabolic process"/>
    <property type="evidence" value="ECO:0007669"/>
    <property type="project" value="InterPro"/>
</dbReference>
<dbReference type="InterPro" id="IPR036296">
    <property type="entry name" value="SKP1-like_dim_sf"/>
</dbReference>
<dbReference type="InterPro" id="IPR011333">
    <property type="entry name" value="SKP1/BTB/POZ_sf"/>
</dbReference>
<reference evidence="1" key="1">
    <citation type="submission" date="2022-01" db="EMBL/GenBank/DDBJ databases">
        <title>Genome Sequence Resource for Two Populations of Ditylenchus destructor, the Migratory Endoparasitic Phytonematode.</title>
        <authorList>
            <person name="Zhang H."/>
            <person name="Lin R."/>
            <person name="Xie B."/>
        </authorList>
    </citation>
    <scope>NUCLEOTIDE SEQUENCE</scope>
    <source>
        <strain evidence="1">BazhouSP</strain>
    </source>
</reference>
<evidence type="ECO:0000313" key="2">
    <source>
        <dbReference type="Proteomes" id="UP001201812"/>
    </source>
</evidence>
<name>A0AAD4N1S7_9BILA</name>
<dbReference type="EMBL" id="JAKKPZ010000021">
    <property type="protein sequence ID" value="KAI1711668.1"/>
    <property type="molecule type" value="Genomic_DNA"/>
</dbReference>
<keyword evidence="2" id="KW-1185">Reference proteome</keyword>
<sequence>MFQLSKFETDFLGTKNICELKELWLAARYLDIKSLDLFIAQEIATRLIAAVGDDKKVREIVNEADSLSEQENNKIREENIWLKYL</sequence>